<evidence type="ECO:0000256" key="1">
    <source>
        <dbReference type="ARBA" id="ARBA00004821"/>
    </source>
</evidence>
<name>A0ABP8MGI7_9BACT</name>
<protein>
    <recommendedName>
        <fullName evidence="6 7">Octanoyltransferase</fullName>
        <ecNumber evidence="6 7">2.3.1.181</ecNumber>
    </recommendedName>
    <alternativeName>
        <fullName evidence="6">Lipoate-protein ligase B</fullName>
    </alternativeName>
    <alternativeName>
        <fullName evidence="6">Lipoyl/octanoyl transferase</fullName>
    </alternativeName>
    <alternativeName>
        <fullName evidence="6">Octanoyl-[acyl-carrier-protein]-protein N-octanoyltransferase</fullName>
    </alternativeName>
</protein>
<evidence type="ECO:0000313" key="9">
    <source>
        <dbReference type="EMBL" id="GAA4449106.1"/>
    </source>
</evidence>
<comment type="subcellular location">
    <subcellularLocation>
        <location evidence="6">Cytoplasm</location>
    </subcellularLocation>
</comment>
<dbReference type="RefSeq" id="WP_345240817.1">
    <property type="nucleotide sequence ID" value="NZ_BAABHD010000005.1"/>
</dbReference>
<reference evidence="10" key="1">
    <citation type="journal article" date="2019" name="Int. J. Syst. Evol. Microbiol.">
        <title>The Global Catalogue of Microorganisms (GCM) 10K type strain sequencing project: providing services to taxonomists for standard genome sequencing and annotation.</title>
        <authorList>
            <consortium name="The Broad Institute Genomics Platform"/>
            <consortium name="The Broad Institute Genome Sequencing Center for Infectious Disease"/>
            <person name="Wu L."/>
            <person name="Ma J."/>
        </authorList>
    </citation>
    <scope>NUCLEOTIDE SEQUENCE [LARGE SCALE GENOMIC DNA]</scope>
    <source>
        <strain evidence="10">JCM 17927</strain>
    </source>
</reference>
<comment type="function">
    <text evidence="5 6 7">Catalyzes the transfer of endogenously produced octanoic acid from octanoyl-acyl-carrier-protein onto the lipoyl domains of lipoate-dependent enzymes. Lipoyl-ACP can also act as a substrate although octanoyl-ACP is likely to be the physiological substrate.</text>
</comment>
<feature type="binding site" evidence="6">
    <location>
        <begin position="180"/>
        <end position="182"/>
    </location>
    <ligand>
        <name>substrate</name>
    </ligand>
</feature>
<dbReference type="Gene3D" id="3.30.930.10">
    <property type="entry name" value="Bira Bifunctional Protein, Domain 2"/>
    <property type="match status" value="1"/>
</dbReference>
<dbReference type="SUPFAM" id="SSF55681">
    <property type="entry name" value="Class II aaRS and biotin synthetases"/>
    <property type="match status" value="1"/>
</dbReference>
<comment type="caution">
    <text evidence="9">The sequence shown here is derived from an EMBL/GenBank/DDBJ whole genome shotgun (WGS) entry which is preliminary data.</text>
</comment>
<dbReference type="PIRSF" id="PIRSF016262">
    <property type="entry name" value="LPLase"/>
    <property type="match status" value="1"/>
</dbReference>
<dbReference type="Pfam" id="PF21948">
    <property type="entry name" value="LplA-B_cat"/>
    <property type="match status" value="1"/>
</dbReference>
<dbReference type="NCBIfam" id="TIGR00214">
    <property type="entry name" value="lipB"/>
    <property type="match status" value="1"/>
</dbReference>
<dbReference type="InterPro" id="IPR020605">
    <property type="entry name" value="Octanoyltransferase_CS"/>
</dbReference>
<keyword evidence="10" id="KW-1185">Reference proteome</keyword>
<dbReference type="InterPro" id="IPR000544">
    <property type="entry name" value="Octanoyltransferase"/>
</dbReference>
<evidence type="ECO:0000313" key="10">
    <source>
        <dbReference type="Proteomes" id="UP001501175"/>
    </source>
</evidence>
<comment type="similarity">
    <text evidence="6 7">Belongs to the LipB family.</text>
</comment>
<dbReference type="Proteomes" id="UP001501175">
    <property type="component" value="Unassembled WGS sequence"/>
</dbReference>
<gene>
    <name evidence="6 9" type="primary">lipB</name>
    <name evidence="9" type="ORF">GCM10023189_08070</name>
</gene>
<organism evidence="9 10">
    <name type="scientific">Nibrella saemangeumensis</name>
    <dbReference type="NCBI Taxonomy" id="1084526"/>
    <lineage>
        <taxon>Bacteria</taxon>
        <taxon>Pseudomonadati</taxon>
        <taxon>Bacteroidota</taxon>
        <taxon>Cytophagia</taxon>
        <taxon>Cytophagales</taxon>
        <taxon>Spirosomataceae</taxon>
        <taxon>Nibrella</taxon>
    </lineage>
</organism>
<evidence type="ECO:0000256" key="6">
    <source>
        <dbReference type="HAMAP-Rule" id="MF_00013"/>
    </source>
</evidence>
<comment type="catalytic activity">
    <reaction evidence="6 7">
        <text>octanoyl-[ACP] + L-lysyl-[protein] = N(6)-octanoyl-L-lysyl-[protein] + holo-[ACP] + H(+)</text>
        <dbReference type="Rhea" id="RHEA:17665"/>
        <dbReference type="Rhea" id="RHEA-COMP:9636"/>
        <dbReference type="Rhea" id="RHEA-COMP:9685"/>
        <dbReference type="Rhea" id="RHEA-COMP:9752"/>
        <dbReference type="Rhea" id="RHEA-COMP:9928"/>
        <dbReference type="ChEBI" id="CHEBI:15378"/>
        <dbReference type="ChEBI" id="CHEBI:29969"/>
        <dbReference type="ChEBI" id="CHEBI:64479"/>
        <dbReference type="ChEBI" id="CHEBI:78463"/>
        <dbReference type="ChEBI" id="CHEBI:78809"/>
        <dbReference type="EC" id="2.3.1.181"/>
    </reaction>
</comment>
<dbReference type="PANTHER" id="PTHR10993:SF12">
    <property type="entry name" value="OCTANOYLTRANSFERASE"/>
    <property type="match status" value="1"/>
</dbReference>
<evidence type="ECO:0000256" key="7">
    <source>
        <dbReference type="PIRNR" id="PIRNR016262"/>
    </source>
</evidence>
<dbReference type="PROSITE" id="PS01313">
    <property type="entry name" value="LIPB"/>
    <property type="match status" value="1"/>
</dbReference>
<proteinExistence type="inferred from homology"/>
<dbReference type="EC" id="2.3.1.181" evidence="6 7"/>
<evidence type="ECO:0000256" key="4">
    <source>
        <dbReference type="ARBA" id="ARBA00023315"/>
    </source>
</evidence>
<feature type="active site" description="Acyl-thioester intermediate" evidence="6">
    <location>
        <position position="198"/>
    </location>
</feature>
<dbReference type="InterPro" id="IPR004143">
    <property type="entry name" value="BPL_LPL_catalytic"/>
</dbReference>
<keyword evidence="2 6" id="KW-0963">Cytoplasm</keyword>
<feature type="binding site" evidence="6">
    <location>
        <begin position="167"/>
        <end position="169"/>
    </location>
    <ligand>
        <name>substrate</name>
    </ligand>
</feature>
<feature type="binding site" evidence="6">
    <location>
        <begin position="94"/>
        <end position="101"/>
    </location>
    <ligand>
        <name>substrate</name>
    </ligand>
</feature>
<accession>A0ABP8MGI7</accession>
<keyword evidence="3 6" id="KW-0808">Transferase</keyword>
<feature type="domain" description="BPL/LPL catalytic" evidence="8">
    <location>
        <begin position="49"/>
        <end position="237"/>
    </location>
</feature>
<dbReference type="EMBL" id="BAABHD010000005">
    <property type="protein sequence ID" value="GAA4449106.1"/>
    <property type="molecule type" value="Genomic_DNA"/>
</dbReference>
<dbReference type="PANTHER" id="PTHR10993">
    <property type="entry name" value="OCTANOYLTRANSFERASE"/>
    <property type="match status" value="1"/>
</dbReference>
<dbReference type="NCBIfam" id="NF010925">
    <property type="entry name" value="PRK14345.1"/>
    <property type="match status" value="1"/>
</dbReference>
<sequence length="246" mass="27775">MNVCCNKQVQVQELGRIDYQTAWNYQEQLFAEIVAKKLDNRGVADNQQQPTPNYLLFCEHPHVYTLGKSGKESHLLANDNFLRAIGATYYKINRGGDITYHGPGQLVGYPILDLDNFFTDIHRYMRLLEEAIIRTLADYGLDAGRIPGLTGVWLDYDQQQNPRKICAMGVKASRWVTMHGFALNVNTDLSYFDHIVPCGISDKAVTSLAQELGREIALQEVAGRVRRHLADLFEMSLVEAIKAEAV</sequence>
<dbReference type="HAMAP" id="MF_00013">
    <property type="entry name" value="LipB"/>
    <property type="match status" value="1"/>
</dbReference>
<dbReference type="CDD" id="cd16444">
    <property type="entry name" value="LipB"/>
    <property type="match status" value="1"/>
</dbReference>
<comment type="pathway">
    <text evidence="1 6 7">Protein modification; protein lipoylation via endogenous pathway; protein N(6)-(lipoyl)lysine from octanoyl-[acyl-carrier-protein]: step 1/2.</text>
</comment>
<feature type="site" description="Lowers pKa of active site Cys" evidence="6">
    <location>
        <position position="164"/>
    </location>
</feature>
<comment type="miscellaneous">
    <text evidence="6">In the reaction, the free carboxyl group of octanoic acid is attached via an amide linkage to the epsilon-amino group of a specific lysine residue of lipoyl domains of lipoate-dependent enzymes.</text>
</comment>
<keyword evidence="4 6" id="KW-0012">Acyltransferase</keyword>
<evidence type="ECO:0000259" key="8">
    <source>
        <dbReference type="PROSITE" id="PS51733"/>
    </source>
</evidence>
<evidence type="ECO:0000256" key="5">
    <source>
        <dbReference type="ARBA" id="ARBA00024732"/>
    </source>
</evidence>
<evidence type="ECO:0000256" key="3">
    <source>
        <dbReference type="ARBA" id="ARBA00022679"/>
    </source>
</evidence>
<evidence type="ECO:0000256" key="2">
    <source>
        <dbReference type="ARBA" id="ARBA00022490"/>
    </source>
</evidence>
<dbReference type="InterPro" id="IPR045864">
    <property type="entry name" value="aa-tRNA-synth_II/BPL/LPL"/>
</dbReference>
<dbReference type="GO" id="GO:0016740">
    <property type="term" value="F:transferase activity"/>
    <property type="evidence" value="ECO:0007669"/>
    <property type="project" value="UniProtKB-KW"/>
</dbReference>
<dbReference type="PROSITE" id="PS51733">
    <property type="entry name" value="BPL_LPL_CATALYTIC"/>
    <property type="match status" value="1"/>
</dbReference>